<reference evidence="1 2" key="1">
    <citation type="submission" date="2019-04" db="EMBL/GenBank/DDBJ databases">
        <authorList>
            <consortium name="DOE Joint Genome Institute"/>
            <person name="Mondo S."/>
            <person name="Kjaerbolling I."/>
            <person name="Vesth T."/>
            <person name="Frisvad J.C."/>
            <person name="Nybo J.L."/>
            <person name="Theobald S."/>
            <person name="Kildgaard S."/>
            <person name="Isbrandt T."/>
            <person name="Kuo A."/>
            <person name="Sato A."/>
            <person name="Lyhne E.K."/>
            <person name="Kogle M.E."/>
            <person name="Wiebenga A."/>
            <person name="Kun R.S."/>
            <person name="Lubbers R.J."/>
            <person name="Makela M.R."/>
            <person name="Barry K."/>
            <person name="Chovatia M."/>
            <person name="Clum A."/>
            <person name="Daum C."/>
            <person name="Haridas S."/>
            <person name="He G."/>
            <person name="LaButti K."/>
            <person name="Lipzen A."/>
            <person name="Riley R."/>
            <person name="Salamov A."/>
            <person name="Simmons B.A."/>
            <person name="Magnuson J.K."/>
            <person name="Henrissat B."/>
            <person name="Mortensen U.H."/>
            <person name="Larsen T.O."/>
            <person name="Devries R.P."/>
            <person name="Grigoriev I.V."/>
            <person name="Machida M."/>
            <person name="Baker S.E."/>
            <person name="Andersen M.R."/>
            <person name="Cantor M.N."/>
            <person name="Hua S.X."/>
        </authorList>
    </citation>
    <scope>NUCLEOTIDE SEQUENCE [LARGE SCALE GENOMIC DNA]</scope>
    <source>
        <strain evidence="1 2">CBS 119388</strain>
    </source>
</reference>
<dbReference type="OrthoDB" id="4506235at2759"/>
<gene>
    <name evidence="1" type="ORF">BDV37DRAFT_284676</name>
</gene>
<protein>
    <submittedName>
        <fullName evidence="1">Uncharacterized protein</fullName>
    </submittedName>
</protein>
<dbReference type="EMBL" id="ML736787">
    <property type="protein sequence ID" value="KAE8402540.1"/>
    <property type="molecule type" value="Genomic_DNA"/>
</dbReference>
<keyword evidence="2" id="KW-1185">Reference proteome</keyword>
<dbReference type="RefSeq" id="XP_031939859.1">
    <property type="nucleotide sequence ID" value="XM_032087549.1"/>
</dbReference>
<sequence length="275" mass="31749">MLPAQLSQAQHNTLYSPLPNLRTDVNFATKHPSNSRFVLDKRQISNWPDFEREMRTYLAKHVGNIGKSTILKSGETFGVGNELVQARFTQNVCHVIAEMVEELGYKVNFADYQYGRNRRQGQNKRKRTLIRSRRVPDIVVVHSPSHDIRIIGEIKTAWTFRPKKKQPWDEFWQLARYMDDHYCRYGFFTTYDYAWFLRRTDAYHFVISKPISSTAHSGPASIFVRECFNSLAIRATEGASTAWLTMFGHELTKCGYHPPGRTTAVSIVGQVIAKL</sequence>
<name>A0A5N7D7W5_9EURO</name>
<evidence type="ECO:0000313" key="1">
    <source>
        <dbReference type="EMBL" id="KAE8402540.1"/>
    </source>
</evidence>
<dbReference type="GeneID" id="43672240"/>
<dbReference type="Proteomes" id="UP000325579">
    <property type="component" value="Unassembled WGS sequence"/>
</dbReference>
<organism evidence="1 2">
    <name type="scientific">Aspergillus pseudonomiae</name>
    <dbReference type="NCBI Taxonomy" id="1506151"/>
    <lineage>
        <taxon>Eukaryota</taxon>
        <taxon>Fungi</taxon>
        <taxon>Dikarya</taxon>
        <taxon>Ascomycota</taxon>
        <taxon>Pezizomycotina</taxon>
        <taxon>Eurotiomycetes</taxon>
        <taxon>Eurotiomycetidae</taxon>
        <taxon>Eurotiales</taxon>
        <taxon>Aspergillaceae</taxon>
        <taxon>Aspergillus</taxon>
        <taxon>Aspergillus subgen. Circumdati</taxon>
    </lineage>
</organism>
<proteinExistence type="predicted"/>
<dbReference type="AlphaFoldDB" id="A0A5N7D7W5"/>
<accession>A0A5N7D7W5</accession>
<evidence type="ECO:0000313" key="2">
    <source>
        <dbReference type="Proteomes" id="UP000325579"/>
    </source>
</evidence>
<accession>A0A5N6HWD7</accession>